<dbReference type="GO" id="GO:0016787">
    <property type="term" value="F:hydrolase activity"/>
    <property type="evidence" value="ECO:0007669"/>
    <property type="project" value="UniProtKB-KW"/>
</dbReference>
<dbReference type="InterPro" id="IPR029058">
    <property type="entry name" value="AB_hydrolase_fold"/>
</dbReference>
<dbReference type="SUPFAM" id="SSF53474">
    <property type="entry name" value="alpha/beta-Hydrolases"/>
    <property type="match status" value="1"/>
</dbReference>
<dbReference type="InterPro" id="IPR050583">
    <property type="entry name" value="Mycobacterial_A85_antigen"/>
</dbReference>
<gene>
    <name evidence="2" type="ORF">ENS31_08715</name>
</gene>
<name>A0A7V3E7R2_9BACT</name>
<reference evidence="2" key="1">
    <citation type="journal article" date="2020" name="mSystems">
        <title>Genome- and Community-Level Interaction Insights into Carbon Utilization and Element Cycling Functions of Hydrothermarchaeota in Hydrothermal Sediment.</title>
        <authorList>
            <person name="Zhou Z."/>
            <person name="Liu Y."/>
            <person name="Xu W."/>
            <person name="Pan J."/>
            <person name="Luo Z.H."/>
            <person name="Li M."/>
        </authorList>
    </citation>
    <scope>NUCLEOTIDE SEQUENCE [LARGE SCALE GENOMIC DNA]</scope>
    <source>
        <strain evidence="2">SpSt-479</strain>
    </source>
</reference>
<evidence type="ECO:0000313" key="2">
    <source>
        <dbReference type="EMBL" id="HFI91592.1"/>
    </source>
</evidence>
<comment type="caution">
    <text evidence="2">The sequence shown here is derived from an EMBL/GenBank/DDBJ whole genome shotgun (WGS) entry which is preliminary data.</text>
</comment>
<proteinExistence type="predicted"/>
<feature type="domain" description="AB hydrolase-1" evidence="1">
    <location>
        <begin position="59"/>
        <end position="124"/>
    </location>
</feature>
<dbReference type="RefSeq" id="WP_304147581.1">
    <property type="nucleotide sequence ID" value="NZ_JAOAIE010000109.1"/>
</dbReference>
<organism evidence="2">
    <name type="scientific">Ignavibacterium album</name>
    <dbReference type="NCBI Taxonomy" id="591197"/>
    <lineage>
        <taxon>Bacteria</taxon>
        <taxon>Pseudomonadati</taxon>
        <taxon>Ignavibacteriota</taxon>
        <taxon>Ignavibacteria</taxon>
        <taxon>Ignavibacteriales</taxon>
        <taxon>Ignavibacteriaceae</taxon>
        <taxon>Ignavibacterium</taxon>
    </lineage>
</organism>
<dbReference type="PANTHER" id="PTHR48098:SF3">
    <property type="entry name" value="IRON(III) ENTEROBACTIN ESTERASE"/>
    <property type="match status" value="1"/>
</dbReference>
<protein>
    <submittedName>
        <fullName evidence="2">Alpha/beta fold hydrolase</fullName>
    </submittedName>
</protein>
<dbReference type="InterPro" id="IPR000073">
    <property type="entry name" value="AB_hydrolase_1"/>
</dbReference>
<dbReference type="EMBL" id="DSUJ01000008">
    <property type="protein sequence ID" value="HFI91592.1"/>
    <property type="molecule type" value="Genomic_DNA"/>
</dbReference>
<dbReference type="Pfam" id="PF00561">
    <property type="entry name" value="Abhydrolase_1"/>
    <property type="match status" value="1"/>
</dbReference>
<dbReference type="AlphaFoldDB" id="A0A7V3E7R2"/>
<sequence length="222" mass="25709">MLTFGHTGLPVIVFPTSGGRYYEAKDRGLIDSVSDLINSGSLMIFCPDSVNNESWYNYSAHPSERVKRHIDYENAVLLEVVEYAKHQTDSDQVIVSGCSFGGYHAVNLAMKHPDLISGLFTMGGAFDIKRFIYGYYDDNCYFNNPPDYLPNLHDNWYLSRIRRMKIILGTGDADFCLPENLRLSEILKSKKVEHQLDVRAFTGHDWQWWKKMFRDYMIRLID</sequence>
<evidence type="ECO:0000259" key="1">
    <source>
        <dbReference type="Pfam" id="PF00561"/>
    </source>
</evidence>
<keyword evidence="2" id="KW-0378">Hydrolase</keyword>
<accession>A0A7V3E7R2</accession>
<dbReference type="PANTHER" id="PTHR48098">
    <property type="entry name" value="ENTEROCHELIN ESTERASE-RELATED"/>
    <property type="match status" value="1"/>
</dbReference>
<dbReference type="Gene3D" id="3.40.50.1820">
    <property type="entry name" value="alpha/beta hydrolase"/>
    <property type="match status" value="1"/>
</dbReference>